<evidence type="ECO:0000256" key="3">
    <source>
        <dbReference type="PIRSR" id="PIRSR000390-1"/>
    </source>
</evidence>
<dbReference type="Pfam" id="PF01041">
    <property type="entry name" value="DegT_DnrJ_EryC1"/>
    <property type="match status" value="1"/>
</dbReference>
<name>A0A3E0HF85_9PSEU</name>
<evidence type="ECO:0000313" key="6">
    <source>
        <dbReference type="EMBL" id="REH43726.1"/>
    </source>
</evidence>
<evidence type="ECO:0000256" key="4">
    <source>
        <dbReference type="PIRSR" id="PIRSR000390-2"/>
    </source>
</evidence>
<protein>
    <submittedName>
        <fullName evidence="6">dTDP-4-amino-4,6-dideoxyglucose</fullName>
    </submittedName>
</protein>
<dbReference type="InterPro" id="IPR000653">
    <property type="entry name" value="DegT/StrS_aminotransferase"/>
</dbReference>
<dbReference type="PIRSF" id="PIRSF000390">
    <property type="entry name" value="PLP_StrS"/>
    <property type="match status" value="1"/>
</dbReference>
<dbReference type="GO" id="GO:0030170">
    <property type="term" value="F:pyridoxal phosphate binding"/>
    <property type="evidence" value="ECO:0007669"/>
    <property type="project" value="TreeGrafter"/>
</dbReference>
<comment type="caution">
    <text evidence="6">The sequence shown here is derived from an EMBL/GenBank/DDBJ whole genome shotgun (WGS) entry which is preliminary data.</text>
</comment>
<evidence type="ECO:0000256" key="5">
    <source>
        <dbReference type="RuleBase" id="RU004508"/>
    </source>
</evidence>
<dbReference type="PANTHER" id="PTHR30244:SF9">
    <property type="entry name" value="PROTEIN RV3402C"/>
    <property type="match status" value="1"/>
</dbReference>
<evidence type="ECO:0000256" key="2">
    <source>
        <dbReference type="ARBA" id="ARBA00037999"/>
    </source>
</evidence>
<sequence>MKLRLDDLALFGGRPAFPAPVHIGVPNIGDRKRFLKSVNDILDRRYLSNRGPVAREFERQVAELVEVEHCVATCNATAALQLAIRAAGLTGEVIVPSFTFPATPHSVHWLGLTPVFCDVDPSGNIDVDRLGSVLTRRASGIMAVHLWGRPCNVDRLAEFAAAHGLKLLYDSAHAFGCSAGGRMIGGFGDAEVFSFHATKVVNSFEGGALVTNDDSLAERARSLSNFGIVSESEVAEPGTNAKMSEVAAAMGLASLAAMPAFVARNRENHEAYQAELAGVPGLRVLDFDHRERNNYQYVVLDVDVAIAGVSRDVLTDALRAENIMGRRYFTPGCHRTAAYRDRVHAPMPGTEELAERLVVLPSGTATTPRDIAVLCQVVRFVVSHAAEVAASMSDQVRAGVEAL</sequence>
<dbReference type="PANTHER" id="PTHR30244">
    <property type="entry name" value="TRANSAMINASE"/>
    <property type="match status" value="1"/>
</dbReference>
<evidence type="ECO:0000256" key="1">
    <source>
        <dbReference type="ARBA" id="ARBA00022898"/>
    </source>
</evidence>
<dbReference type="Proteomes" id="UP000256269">
    <property type="component" value="Unassembled WGS sequence"/>
</dbReference>
<gene>
    <name evidence="6" type="ORF">BCF44_109269</name>
</gene>
<dbReference type="InterPro" id="IPR015424">
    <property type="entry name" value="PyrdxlP-dep_Trfase"/>
</dbReference>
<reference evidence="6 7" key="1">
    <citation type="submission" date="2018-08" db="EMBL/GenBank/DDBJ databases">
        <title>Genomic Encyclopedia of Archaeal and Bacterial Type Strains, Phase II (KMG-II): from individual species to whole genera.</title>
        <authorList>
            <person name="Goeker M."/>
        </authorList>
    </citation>
    <scope>NUCLEOTIDE SEQUENCE [LARGE SCALE GENOMIC DNA]</scope>
    <source>
        <strain evidence="6 7">DSM 45791</strain>
    </source>
</reference>
<dbReference type="RefSeq" id="WP_116177157.1">
    <property type="nucleotide sequence ID" value="NZ_CP144375.1"/>
</dbReference>
<dbReference type="Gene3D" id="3.90.1150.10">
    <property type="entry name" value="Aspartate Aminotransferase, domain 1"/>
    <property type="match status" value="1"/>
</dbReference>
<accession>A0A3E0HF85</accession>
<dbReference type="Gene3D" id="3.40.640.10">
    <property type="entry name" value="Type I PLP-dependent aspartate aminotransferase-like (Major domain)"/>
    <property type="match status" value="1"/>
</dbReference>
<comment type="similarity">
    <text evidence="2 5">Belongs to the DegT/DnrJ/EryC1 family.</text>
</comment>
<dbReference type="SUPFAM" id="SSF53383">
    <property type="entry name" value="PLP-dependent transferases"/>
    <property type="match status" value="1"/>
</dbReference>
<dbReference type="InterPro" id="IPR015422">
    <property type="entry name" value="PyrdxlP-dep_Trfase_small"/>
</dbReference>
<dbReference type="CDD" id="cd00616">
    <property type="entry name" value="AHBA_syn"/>
    <property type="match status" value="1"/>
</dbReference>
<dbReference type="AlphaFoldDB" id="A0A3E0HF85"/>
<feature type="active site" description="Proton acceptor" evidence="3">
    <location>
        <position position="199"/>
    </location>
</feature>
<dbReference type="OrthoDB" id="5342089at2"/>
<proteinExistence type="inferred from homology"/>
<evidence type="ECO:0000313" key="7">
    <source>
        <dbReference type="Proteomes" id="UP000256269"/>
    </source>
</evidence>
<dbReference type="GO" id="GO:0000271">
    <property type="term" value="P:polysaccharide biosynthetic process"/>
    <property type="evidence" value="ECO:0007669"/>
    <property type="project" value="TreeGrafter"/>
</dbReference>
<keyword evidence="1 4" id="KW-0663">Pyridoxal phosphate</keyword>
<dbReference type="InterPro" id="IPR015421">
    <property type="entry name" value="PyrdxlP-dep_Trfase_major"/>
</dbReference>
<feature type="modified residue" description="N6-(pyridoxal phosphate)lysine" evidence="4">
    <location>
        <position position="199"/>
    </location>
</feature>
<dbReference type="GO" id="GO:0008483">
    <property type="term" value="F:transaminase activity"/>
    <property type="evidence" value="ECO:0007669"/>
    <property type="project" value="TreeGrafter"/>
</dbReference>
<organism evidence="6 7">
    <name type="scientific">Kutzneria buriramensis</name>
    <dbReference type="NCBI Taxonomy" id="1045776"/>
    <lineage>
        <taxon>Bacteria</taxon>
        <taxon>Bacillati</taxon>
        <taxon>Actinomycetota</taxon>
        <taxon>Actinomycetes</taxon>
        <taxon>Pseudonocardiales</taxon>
        <taxon>Pseudonocardiaceae</taxon>
        <taxon>Kutzneria</taxon>
    </lineage>
</organism>
<dbReference type="EMBL" id="QUNO01000009">
    <property type="protein sequence ID" value="REH43726.1"/>
    <property type="molecule type" value="Genomic_DNA"/>
</dbReference>
<keyword evidence="7" id="KW-1185">Reference proteome</keyword>